<evidence type="ECO:0000256" key="1">
    <source>
        <dbReference type="SAM" id="MobiDB-lite"/>
    </source>
</evidence>
<dbReference type="RefSeq" id="WP_271185546.1">
    <property type="nucleotide sequence ID" value="NZ_BSFE01000002.1"/>
</dbReference>
<reference evidence="2" key="2">
    <citation type="submission" date="2023-01" db="EMBL/GenBank/DDBJ databases">
        <authorList>
            <person name="Sun Q."/>
            <person name="Evtushenko L."/>
        </authorList>
    </citation>
    <scope>NUCLEOTIDE SEQUENCE</scope>
    <source>
        <strain evidence="2">VKM B-1513</strain>
    </source>
</reference>
<dbReference type="Proteomes" id="UP001143486">
    <property type="component" value="Unassembled WGS sequence"/>
</dbReference>
<proteinExistence type="predicted"/>
<comment type="caution">
    <text evidence="2">The sequence shown here is derived from an EMBL/GenBank/DDBJ whole genome shotgun (WGS) entry which is preliminary data.</text>
</comment>
<accession>A0A9W6IIV3</accession>
<evidence type="ECO:0000313" key="2">
    <source>
        <dbReference type="EMBL" id="GLK51152.1"/>
    </source>
</evidence>
<dbReference type="AlphaFoldDB" id="A0A9W6IIV3"/>
<dbReference type="EMBL" id="BSFE01000002">
    <property type="protein sequence ID" value="GLK51152.1"/>
    <property type="molecule type" value="Genomic_DNA"/>
</dbReference>
<name>A0A9W6IIV3_9PROT</name>
<sequence>MILTMTLAASLAQSWMRPPVENPAGPDISGHYAELQASGVSGCNTAGVPRTLDIHILAEPPHYRSANIGEMAYDLGEGDAPGGSFTVAGQPDRKALADGSERIGFGGGWVHTAGRYVDGITDGQLRGRVEVELDRLADGTLRLVSITRAERQNDEGVPVVTDGRLPDGTELRPFSRCGDASR</sequence>
<protein>
    <submittedName>
        <fullName evidence="2">Uncharacterized protein</fullName>
    </submittedName>
</protein>
<gene>
    <name evidence="2" type="ORF">GCM10017621_06600</name>
</gene>
<evidence type="ECO:0000313" key="3">
    <source>
        <dbReference type="Proteomes" id="UP001143486"/>
    </source>
</evidence>
<reference evidence="2" key="1">
    <citation type="journal article" date="2014" name="Int. J. Syst. Evol. Microbiol.">
        <title>Complete genome sequence of Corynebacterium casei LMG S-19264T (=DSM 44701T), isolated from a smear-ripened cheese.</title>
        <authorList>
            <consortium name="US DOE Joint Genome Institute (JGI-PGF)"/>
            <person name="Walter F."/>
            <person name="Albersmeier A."/>
            <person name="Kalinowski J."/>
            <person name="Ruckert C."/>
        </authorList>
    </citation>
    <scope>NUCLEOTIDE SEQUENCE</scope>
    <source>
        <strain evidence="2">VKM B-1513</strain>
    </source>
</reference>
<feature type="region of interest" description="Disordered" evidence="1">
    <location>
        <begin position="155"/>
        <end position="182"/>
    </location>
</feature>
<keyword evidence="3" id="KW-1185">Reference proteome</keyword>
<organism evidence="2 3">
    <name type="scientific">Maricaulis virginensis</name>
    <dbReference type="NCBI Taxonomy" id="144022"/>
    <lineage>
        <taxon>Bacteria</taxon>
        <taxon>Pseudomonadati</taxon>
        <taxon>Pseudomonadota</taxon>
        <taxon>Alphaproteobacteria</taxon>
        <taxon>Maricaulales</taxon>
        <taxon>Maricaulaceae</taxon>
        <taxon>Maricaulis</taxon>
    </lineage>
</organism>